<organism evidence="3 4">
    <name type="scientific">Oryzias javanicus</name>
    <name type="common">Javanese ricefish</name>
    <name type="synonym">Aplocheilus javanicus</name>
    <dbReference type="NCBI Taxonomy" id="123683"/>
    <lineage>
        <taxon>Eukaryota</taxon>
        <taxon>Metazoa</taxon>
        <taxon>Chordata</taxon>
        <taxon>Craniata</taxon>
        <taxon>Vertebrata</taxon>
        <taxon>Euteleostomi</taxon>
        <taxon>Actinopterygii</taxon>
        <taxon>Neopterygii</taxon>
        <taxon>Teleostei</taxon>
        <taxon>Neoteleostei</taxon>
        <taxon>Acanthomorphata</taxon>
        <taxon>Ovalentaria</taxon>
        <taxon>Atherinomorphae</taxon>
        <taxon>Beloniformes</taxon>
        <taxon>Adrianichthyidae</taxon>
        <taxon>Oryziinae</taxon>
        <taxon>Oryzias</taxon>
    </lineage>
</organism>
<gene>
    <name evidence="3" type="ORF">OJAV_G00094500</name>
</gene>
<dbReference type="OrthoDB" id="366390at2759"/>
<dbReference type="EMBL" id="CM012445">
    <property type="protein sequence ID" value="RVE68718.1"/>
    <property type="molecule type" value="Genomic_DNA"/>
</dbReference>
<evidence type="ECO:0000256" key="1">
    <source>
        <dbReference type="PROSITE-ProRule" id="PRU00023"/>
    </source>
</evidence>
<dbReference type="SMART" id="SM00248">
    <property type="entry name" value="ANK"/>
    <property type="match status" value="3"/>
</dbReference>
<dbReference type="SUPFAM" id="SSF48403">
    <property type="entry name" value="Ankyrin repeat"/>
    <property type="match status" value="1"/>
</dbReference>
<evidence type="ECO:0000313" key="4">
    <source>
        <dbReference type="Proteomes" id="UP000283210"/>
    </source>
</evidence>
<dbReference type="AlphaFoldDB" id="A0A437D1H2"/>
<feature type="region of interest" description="Disordered" evidence="2">
    <location>
        <begin position="518"/>
        <end position="540"/>
    </location>
</feature>
<dbReference type="Pfam" id="PF12796">
    <property type="entry name" value="Ank_2"/>
    <property type="match status" value="1"/>
</dbReference>
<keyword evidence="4" id="KW-1185">Reference proteome</keyword>
<name>A0A437D1H2_ORYJA</name>
<dbReference type="Pfam" id="PF00023">
    <property type="entry name" value="Ank"/>
    <property type="match status" value="1"/>
</dbReference>
<dbReference type="PANTHER" id="PTHR24176">
    <property type="entry name" value="ANKYRIN REPEAT DOMAIN-CONTAINING PROTEIN 31-RELATED"/>
    <property type="match status" value="1"/>
</dbReference>
<dbReference type="InterPro" id="IPR036770">
    <property type="entry name" value="Ankyrin_rpt-contain_sf"/>
</dbReference>
<dbReference type="InterPro" id="IPR002110">
    <property type="entry name" value="Ankyrin_rpt"/>
</dbReference>
<feature type="region of interest" description="Disordered" evidence="2">
    <location>
        <begin position="176"/>
        <end position="195"/>
    </location>
</feature>
<feature type="repeat" description="ANK" evidence="1">
    <location>
        <begin position="83"/>
        <end position="115"/>
    </location>
</feature>
<feature type="compositionally biased region" description="Polar residues" evidence="2">
    <location>
        <begin position="179"/>
        <end position="195"/>
    </location>
</feature>
<dbReference type="PROSITE" id="PS50297">
    <property type="entry name" value="ANK_REP_REGION"/>
    <property type="match status" value="3"/>
</dbReference>
<feature type="region of interest" description="Disordered" evidence="2">
    <location>
        <begin position="404"/>
        <end position="425"/>
    </location>
</feature>
<dbReference type="PROSITE" id="PS50088">
    <property type="entry name" value="ANK_REPEAT"/>
    <property type="match status" value="3"/>
</dbReference>
<dbReference type="PANTHER" id="PTHR24176:SF14">
    <property type="entry name" value="ANKYRIN REPEAT DOMAIN-CONTAINING PROTEIN 31"/>
    <property type="match status" value="1"/>
</dbReference>
<reference evidence="3 4" key="1">
    <citation type="submission" date="2018-11" db="EMBL/GenBank/DDBJ databases">
        <authorList>
            <person name="Lopez-Roques C."/>
            <person name="Donnadieu C."/>
            <person name="Bouchez O."/>
            <person name="Klopp C."/>
            <person name="Cabau C."/>
            <person name="Zahm M."/>
        </authorList>
    </citation>
    <scope>NUCLEOTIDE SEQUENCE [LARGE SCALE GENOMIC DNA]</scope>
    <source>
        <strain evidence="3">RS831</strain>
        <tissue evidence="3">Whole body</tissue>
    </source>
</reference>
<accession>A0A437D1H2</accession>
<feature type="repeat" description="ANK" evidence="1">
    <location>
        <begin position="50"/>
        <end position="82"/>
    </location>
</feature>
<dbReference type="InterPro" id="IPR042334">
    <property type="entry name" value="ANKRD31"/>
</dbReference>
<dbReference type="PRINTS" id="PR01415">
    <property type="entry name" value="ANKYRIN"/>
</dbReference>
<feature type="compositionally biased region" description="Basic and acidic residues" evidence="2">
    <location>
        <begin position="518"/>
        <end position="529"/>
    </location>
</feature>
<dbReference type="Gene3D" id="1.25.40.20">
    <property type="entry name" value="Ankyrin repeat-containing domain"/>
    <property type="match status" value="2"/>
</dbReference>
<keyword evidence="1" id="KW-0040">ANK repeat</keyword>
<reference evidence="3 4" key="2">
    <citation type="submission" date="2019-01" db="EMBL/GenBank/DDBJ databases">
        <title>A chromosome length genome reference of the Java medaka (oryzias javanicus).</title>
        <authorList>
            <person name="Herpin A."/>
            <person name="Takehana Y."/>
            <person name="Naruse K."/>
            <person name="Ansai S."/>
            <person name="Kawaguchi M."/>
        </authorList>
    </citation>
    <scope>NUCLEOTIDE SEQUENCE [LARGE SCALE GENOMIC DNA]</scope>
    <source>
        <strain evidence="3">RS831</strain>
        <tissue evidence="3">Whole body</tissue>
    </source>
</reference>
<sequence>MTTLTERNPKEVKTHKKVESSNFGESAEFETVCKPLKAFNLRTLHKRDSMGETLLHKASKKNNAADVRMLIQAGISVNMEDYAGWTALHEAAARGHVMVVRELLKAGANPNARCRGVTPLHDAVCEGHHQVVKLLLESGSNPSDRDAGGVSALEMTENEEMKELLLTFTAAPDQEEGTCKQQTGPGAASSAQRCTDPTPMWVREAGDGSSNLHPMKSIDSDLSNSVGRRATLEKLRGKQMEMSAWPLMGVHSVDRFQTALVQIQSVLKDILSKQRLEKDFLYKRFLKVSNSFRHCVLKTHLLSVASCQKTLVEVLQKQLHLEKTFVAAITALQAPSSPVQCSSVTRQKMHCTTGESGMETGSSSQVGEQDERSGLLKCLLSRGGKALPRHGLQADRSGIFQKTQPQETSLQQVKTKGQNALRQSRAEDSSRHLRLLIQGGMLAPGSALQLLWKGKLHLAHVLVDGSMMSKGKVFQAPERWLEWIIGNNIPVGSGYALDKVTFRDVPLSQLLLNMEADKNRSHSCPEDSSQHSMHVSAQPPHDAAGSLSFLLKIRTIHLVSDDEFMPSTIMDHFWEQLQQKDFLESDDWNALT</sequence>
<feature type="repeat" description="ANK" evidence="1">
    <location>
        <begin position="115"/>
        <end position="147"/>
    </location>
</feature>
<dbReference type="Proteomes" id="UP000283210">
    <property type="component" value="Chromosome 9"/>
</dbReference>
<evidence type="ECO:0000256" key="2">
    <source>
        <dbReference type="SAM" id="MobiDB-lite"/>
    </source>
</evidence>
<feature type="region of interest" description="Disordered" evidence="2">
    <location>
        <begin position="1"/>
        <end position="21"/>
    </location>
</feature>
<evidence type="ECO:0000313" key="3">
    <source>
        <dbReference type="EMBL" id="RVE68718.1"/>
    </source>
</evidence>
<proteinExistence type="predicted"/>
<protein>
    <submittedName>
        <fullName evidence="3">Uncharacterized protein</fullName>
    </submittedName>
</protein>
<feature type="compositionally biased region" description="Polar residues" evidence="2">
    <location>
        <begin position="404"/>
        <end position="422"/>
    </location>
</feature>